<evidence type="ECO:0000313" key="2">
    <source>
        <dbReference type="EMBL" id="ADL54315.1"/>
    </source>
</evidence>
<dbReference type="KEGG" id="gca:Galf_0270"/>
<dbReference type="OrthoDB" id="5767596at2"/>
<sequence length="167" mass="18130">MEHQVTEAEVSRAKSLHSMLLFDFIVVHVFVFVLALSLLKTSMLPITLMPLLSIALLTNVIFKAKRAINKEESIFVLCHNLLAAKRAKLFLILFIVTGTLTTALVVGGAQFGMSKVTSYALAGGIGQLPFMVALLILVVLEFDAEHQCKDGKIPASALALHSALKKN</sequence>
<keyword evidence="1" id="KW-1133">Transmembrane helix</keyword>
<dbReference type="Proteomes" id="UP000001235">
    <property type="component" value="Chromosome"/>
</dbReference>
<dbReference type="EMBL" id="CP002159">
    <property type="protein sequence ID" value="ADL54315.1"/>
    <property type="molecule type" value="Genomic_DNA"/>
</dbReference>
<dbReference type="HOGENOM" id="CLU_118148_0_0_4"/>
<keyword evidence="1" id="KW-0472">Membrane</keyword>
<evidence type="ECO:0000313" key="3">
    <source>
        <dbReference type="Proteomes" id="UP000001235"/>
    </source>
</evidence>
<feature type="transmembrane region" description="Helical" evidence="1">
    <location>
        <begin position="44"/>
        <end position="62"/>
    </location>
</feature>
<dbReference type="STRING" id="395494.Galf_0270"/>
<keyword evidence="3" id="KW-1185">Reference proteome</keyword>
<accession>D9SJ39</accession>
<evidence type="ECO:0000256" key="1">
    <source>
        <dbReference type="SAM" id="Phobius"/>
    </source>
</evidence>
<feature type="transmembrane region" description="Helical" evidence="1">
    <location>
        <begin position="20"/>
        <end position="38"/>
    </location>
</feature>
<keyword evidence="1" id="KW-0812">Transmembrane</keyword>
<feature type="transmembrane region" description="Helical" evidence="1">
    <location>
        <begin position="89"/>
        <end position="113"/>
    </location>
</feature>
<dbReference type="RefSeq" id="WP_013292258.1">
    <property type="nucleotide sequence ID" value="NC_014394.1"/>
</dbReference>
<dbReference type="AlphaFoldDB" id="D9SJ39"/>
<reference evidence="2 3" key="1">
    <citation type="submission" date="2010-08" db="EMBL/GenBank/DDBJ databases">
        <title>Complete sequence of Gallionella capsiferriformans ES-2.</title>
        <authorList>
            <consortium name="US DOE Joint Genome Institute"/>
            <person name="Lucas S."/>
            <person name="Copeland A."/>
            <person name="Lapidus A."/>
            <person name="Cheng J.-F."/>
            <person name="Bruce D."/>
            <person name="Goodwin L."/>
            <person name="Pitluck S."/>
            <person name="Chertkov O."/>
            <person name="Davenport K.W."/>
            <person name="Detter J.C."/>
            <person name="Han C."/>
            <person name="Tapia R."/>
            <person name="Land M."/>
            <person name="Hauser L."/>
            <person name="Chang Y.-J."/>
            <person name="Jeffries C."/>
            <person name="Kyrpides N."/>
            <person name="Ivanova N."/>
            <person name="Mikhailova N."/>
            <person name="Shelobolina E.S."/>
            <person name="Picardal F."/>
            <person name="Roden E."/>
            <person name="Emerson D."/>
            <person name="Woyke T."/>
        </authorList>
    </citation>
    <scope>NUCLEOTIDE SEQUENCE [LARGE SCALE GENOMIC DNA]</scope>
    <source>
        <strain evidence="2 3">ES-2</strain>
    </source>
</reference>
<name>D9SJ39_GALCS</name>
<organism evidence="2 3">
    <name type="scientific">Gallionella capsiferriformans (strain ES-2)</name>
    <name type="common">Gallionella ferruginea capsiferriformans (strain ES-2)</name>
    <dbReference type="NCBI Taxonomy" id="395494"/>
    <lineage>
        <taxon>Bacteria</taxon>
        <taxon>Pseudomonadati</taxon>
        <taxon>Pseudomonadota</taxon>
        <taxon>Betaproteobacteria</taxon>
        <taxon>Nitrosomonadales</taxon>
        <taxon>Gallionellaceae</taxon>
        <taxon>Gallionella</taxon>
    </lineage>
</organism>
<gene>
    <name evidence="2" type="ordered locus">Galf_0270</name>
</gene>
<evidence type="ECO:0008006" key="4">
    <source>
        <dbReference type="Google" id="ProtNLM"/>
    </source>
</evidence>
<proteinExistence type="predicted"/>
<dbReference type="eggNOG" id="ENOG503166U">
    <property type="taxonomic scope" value="Bacteria"/>
</dbReference>
<protein>
    <recommendedName>
        <fullName evidence="4">Transmembrane protein</fullName>
    </recommendedName>
</protein>
<feature type="transmembrane region" description="Helical" evidence="1">
    <location>
        <begin position="119"/>
        <end position="140"/>
    </location>
</feature>